<reference evidence="1" key="1">
    <citation type="submission" date="2020-09" db="EMBL/GenBank/DDBJ databases">
        <title>Genome-Enabled Discovery of Anthraquinone Biosynthesis in Senna tora.</title>
        <authorList>
            <person name="Kang S.-H."/>
            <person name="Pandey R.P."/>
            <person name="Lee C.-M."/>
            <person name="Sim J.-S."/>
            <person name="Jeong J.-T."/>
            <person name="Choi B.-S."/>
            <person name="Jung M."/>
            <person name="Ginzburg D."/>
            <person name="Zhao K."/>
            <person name="Won S.Y."/>
            <person name="Oh T.-J."/>
            <person name="Yu Y."/>
            <person name="Kim N.-H."/>
            <person name="Lee O.R."/>
            <person name="Lee T.-H."/>
            <person name="Bashyal P."/>
            <person name="Kim T.-S."/>
            <person name="Lee W.-H."/>
            <person name="Kawkins C."/>
            <person name="Kim C.-K."/>
            <person name="Kim J.S."/>
            <person name="Ahn B.O."/>
            <person name="Rhee S.Y."/>
            <person name="Sohng J.K."/>
        </authorList>
    </citation>
    <scope>NUCLEOTIDE SEQUENCE</scope>
    <source>
        <tissue evidence="1">Leaf</tissue>
    </source>
</reference>
<sequence>MPQDLAFSYILSQELSSHELFPSSKRFSSRNLKRTVSKHRKFILRSPYHNEIAYDGLR</sequence>
<protein>
    <submittedName>
        <fullName evidence="1">Uncharacterized protein</fullName>
    </submittedName>
</protein>
<keyword evidence="2" id="KW-1185">Reference proteome</keyword>
<dbReference type="EMBL" id="JAAIUW010000006">
    <property type="protein sequence ID" value="KAF7826412.1"/>
    <property type="molecule type" value="Genomic_DNA"/>
</dbReference>
<dbReference type="Proteomes" id="UP000634136">
    <property type="component" value="Unassembled WGS sequence"/>
</dbReference>
<name>A0A834TR40_9FABA</name>
<accession>A0A834TR40</accession>
<dbReference type="AlphaFoldDB" id="A0A834TR40"/>
<proteinExistence type="predicted"/>
<evidence type="ECO:0000313" key="1">
    <source>
        <dbReference type="EMBL" id="KAF7826412.1"/>
    </source>
</evidence>
<gene>
    <name evidence="1" type="ORF">G2W53_017576</name>
</gene>
<evidence type="ECO:0000313" key="2">
    <source>
        <dbReference type="Proteomes" id="UP000634136"/>
    </source>
</evidence>
<comment type="caution">
    <text evidence="1">The sequence shown here is derived from an EMBL/GenBank/DDBJ whole genome shotgun (WGS) entry which is preliminary data.</text>
</comment>
<organism evidence="1 2">
    <name type="scientific">Senna tora</name>
    <dbReference type="NCBI Taxonomy" id="362788"/>
    <lineage>
        <taxon>Eukaryota</taxon>
        <taxon>Viridiplantae</taxon>
        <taxon>Streptophyta</taxon>
        <taxon>Embryophyta</taxon>
        <taxon>Tracheophyta</taxon>
        <taxon>Spermatophyta</taxon>
        <taxon>Magnoliopsida</taxon>
        <taxon>eudicotyledons</taxon>
        <taxon>Gunneridae</taxon>
        <taxon>Pentapetalae</taxon>
        <taxon>rosids</taxon>
        <taxon>fabids</taxon>
        <taxon>Fabales</taxon>
        <taxon>Fabaceae</taxon>
        <taxon>Caesalpinioideae</taxon>
        <taxon>Cassia clade</taxon>
        <taxon>Senna</taxon>
    </lineage>
</organism>